<dbReference type="GO" id="GO:0015031">
    <property type="term" value="P:protein transport"/>
    <property type="evidence" value="ECO:0007669"/>
    <property type="project" value="UniProtKB-KW"/>
</dbReference>
<evidence type="ECO:0000256" key="2">
    <source>
        <dbReference type="ARBA" id="ARBA00004167"/>
    </source>
</evidence>
<dbReference type="GO" id="GO:0016787">
    <property type="term" value="F:hydrolase activity"/>
    <property type="evidence" value="ECO:0007669"/>
    <property type="project" value="UniProtKB-KW"/>
</dbReference>
<dbReference type="GO" id="GO:0016020">
    <property type="term" value="C:membrane"/>
    <property type="evidence" value="ECO:0007669"/>
    <property type="project" value="UniProtKB-SubCell"/>
</dbReference>
<evidence type="ECO:0000259" key="16">
    <source>
        <dbReference type="Pfam" id="PF01926"/>
    </source>
</evidence>
<dbReference type="PANTHER" id="PTHR10903">
    <property type="entry name" value="GTPASE, IMAP FAMILY MEMBER-RELATED"/>
    <property type="match status" value="1"/>
</dbReference>
<dbReference type="PANTHER" id="PTHR10903:SF135">
    <property type="entry name" value="TRANSLOCASE OF CHLOROPLAST 120, CHLOROPLASTIC-RELATED"/>
    <property type="match status" value="1"/>
</dbReference>
<feature type="domain" description="G" evidence="16">
    <location>
        <begin position="36"/>
        <end position="143"/>
    </location>
</feature>
<keyword evidence="4" id="KW-0150">Chloroplast</keyword>
<keyword evidence="3" id="KW-0813">Transport</keyword>
<sequence length="441" mass="48914">MDSTSTRQDTNIVAERTQICLSLMKKARKDEPANVIILLGETGAGKSSLLEYLTGTSHHSDEDTNSVTKRFQIEKTNIKGNEYYIMDTPGFDFGAESEVFHEIVKGIKALCPYARIVGVLLLLPMHHTRVNAMDEKLLRFARAFGGDKYMTQVVVITNFWDAQSEDKKRKYGIRLVNILEKVKELWSVQGIINHYQHGRKYQNGQDKGVFLQWDEDRNDIVEYAKDMIHSHYGVTGLRDPQIVRELRQDFLLEHTAAGKSLDFTRTQTPNSIPKLASPSSVASESGEKIAEEPKQNNSKQGESKQNFPNQGPFTKEPIEKEPSKTDPPQSPSSSDGATGQKTGAQNGKGFWAYGLDMLGAFASNIRFEVSVGPSQGFSNVEMGSHYGGPMDLISVVDVCKMKGLDSSAAGRKQLGDQYGIPGTPGTASYNDALRRALWKLP</sequence>
<evidence type="ECO:0000313" key="18">
    <source>
        <dbReference type="Proteomes" id="UP000700596"/>
    </source>
</evidence>
<evidence type="ECO:0000256" key="8">
    <source>
        <dbReference type="ARBA" id="ARBA00022801"/>
    </source>
</evidence>
<gene>
    <name evidence="17" type="ORF">B0J11DRAFT_602338</name>
</gene>
<feature type="compositionally biased region" description="Basic and acidic residues" evidence="15">
    <location>
        <begin position="285"/>
        <end position="294"/>
    </location>
</feature>
<keyword evidence="9" id="KW-1002">Plastid outer membrane</keyword>
<dbReference type="InterPro" id="IPR045058">
    <property type="entry name" value="GIMA/IAN/Toc"/>
</dbReference>
<evidence type="ECO:0000256" key="1">
    <source>
        <dbReference type="ARBA" id="ARBA00001946"/>
    </source>
</evidence>
<feature type="region of interest" description="Disordered" evidence="15">
    <location>
        <begin position="262"/>
        <end position="343"/>
    </location>
</feature>
<dbReference type="SUPFAM" id="SSF52540">
    <property type="entry name" value="P-loop containing nucleoside triphosphate hydrolases"/>
    <property type="match status" value="1"/>
</dbReference>
<feature type="compositionally biased region" description="Polar residues" evidence="15">
    <location>
        <begin position="295"/>
        <end position="312"/>
    </location>
</feature>
<accession>A0A9P9E176</accession>
<name>A0A9P9E176_9PLEO</name>
<comment type="caution">
    <text evidence="17">The sequence shown here is derived from an EMBL/GenBank/DDBJ whole genome shotgun (WGS) entry which is preliminary data.</text>
</comment>
<dbReference type="GO" id="GO:0005525">
    <property type="term" value="F:GTP binding"/>
    <property type="evidence" value="ECO:0007669"/>
    <property type="project" value="InterPro"/>
</dbReference>
<keyword evidence="8 17" id="KW-0378">Hydrolase</keyword>
<evidence type="ECO:0000256" key="13">
    <source>
        <dbReference type="ARBA" id="ARBA00023136"/>
    </source>
</evidence>
<proteinExistence type="predicted"/>
<feature type="compositionally biased region" description="Polar residues" evidence="15">
    <location>
        <begin position="263"/>
        <end position="283"/>
    </location>
</feature>
<keyword evidence="13" id="KW-0472">Membrane</keyword>
<protein>
    <submittedName>
        <fullName evidence="17">P-loop containing nucleoside triphosphate hydrolase protein</fullName>
    </submittedName>
</protein>
<keyword evidence="12" id="KW-1133">Transmembrane helix</keyword>
<dbReference type="InterPro" id="IPR006073">
    <property type="entry name" value="GTP-bd"/>
</dbReference>
<evidence type="ECO:0000256" key="10">
    <source>
        <dbReference type="ARBA" id="ARBA00022842"/>
    </source>
</evidence>
<keyword evidence="6" id="KW-0812">Transmembrane</keyword>
<dbReference type="SUPFAM" id="SSF158634">
    <property type="entry name" value="RPA2825-like"/>
    <property type="match status" value="1"/>
</dbReference>
<evidence type="ECO:0000256" key="5">
    <source>
        <dbReference type="ARBA" id="ARBA00022640"/>
    </source>
</evidence>
<dbReference type="OrthoDB" id="3786820at2759"/>
<dbReference type="EMBL" id="JAGMWT010000004">
    <property type="protein sequence ID" value="KAH7130110.1"/>
    <property type="molecule type" value="Genomic_DNA"/>
</dbReference>
<evidence type="ECO:0000256" key="6">
    <source>
        <dbReference type="ARBA" id="ARBA00022692"/>
    </source>
</evidence>
<keyword evidence="10" id="KW-0460">Magnesium</keyword>
<evidence type="ECO:0000256" key="3">
    <source>
        <dbReference type="ARBA" id="ARBA00022448"/>
    </source>
</evidence>
<evidence type="ECO:0000313" key="17">
    <source>
        <dbReference type="EMBL" id="KAH7130110.1"/>
    </source>
</evidence>
<keyword evidence="7" id="KW-0479">Metal-binding</keyword>
<dbReference type="Gene3D" id="3.40.50.300">
    <property type="entry name" value="P-loop containing nucleotide triphosphate hydrolases"/>
    <property type="match status" value="1"/>
</dbReference>
<evidence type="ECO:0000256" key="4">
    <source>
        <dbReference type="ARBA" id="ARBA00022528"/>
    </source>
</evidence>
<dbReference type="AlphaFoldDB" id="A0A9P9E176"/>
<feature type="compositionally biased region" description="Polar residues" evidence="15">
    <location>
        <begin position="331"/>
        <end position="343"/>
    </location>
</feature>
<dbReference type="GO" id="GO:0046872">
    <property type="term" value="F:metal ion binding"/>
    <property type="evidence" value="ECO:0007669"/>
    <property type="project" value="UniProtKB-KW"/>
</dbReference>
<evidence type="ECO:0000256" key="9">
    <source>
        <dbReference type="ARBA" id="ARBA00022805"/>
    </source>
</evidence>
<keyword evidence="5" id="KW-0934">Plastid</keyword>
<organism evidence="17 18">
    <name type="scientific">Dendryphion nanum</name>
    <dbReference type="NCBI Taxonomy" id="256645"/>
    <lineage>
        <taxon>Eukaryota</taxon>
        <taxon>Fungi</taxon>
        <taxon>Dikarya</taxon>
        <taxon>Ascomycota</taxon>
        <taxon>Pezizomycotina</taxon>
        <taxon>Dothideomycetes</taxon>
        <taxon>Pleosporomycetidae</taxon>
        <taxon>Pleosporales</taxon>
        <taxon>Torulaceae</taxon>
        <taxon>Dendryphion</taxon>
    </lineage>
</organism>
<reference evidence="17" key="1">
    <citation type="journal article" date="2021" name="Nat. Commun.">
        <title>Genetic determinants of endophytism in the Arabidopsis root mycobiome.</title>
        <authorList>
            <person name="Mesny F."/>
            <person name="Miyauchi S."/>
            <person name="Thiergart T."/>
            <person name="Pickel B."/>
            <person name="Atanasova L."/>
            <person name="Karlsson M."/>
            <person name="Huettel B."/>
            <person name="Barry K.W."/>
            <person name="Haridas S."/>
            <person name="Chen C."/>
            <person name="Bauer D."/>
            <person name="Andreopoulos W."/>
            <person name="Pangilinan J."/>
            <person name="LaButti K."/>
            <person name="Riley R."/>
            <person name="Lipzen A."/>
            <person name="Clum A."/>
            <person name="Drula E."/>
            <person name="Henrissat B."/>
            <person name="Kohler A."/>
            <person name="Grigoriev I.V."/>
            <person name="Martin F.M."/>
            <person name="Hacquard S."/>
        </authorList>
    </citation>
    <scope>NUCLEOTIDE SEQUENCE</scope>
    <source>
        <strain evidence="17">MPI-CAGE-CH-0243</strain>
    </source>
</reference>
<evidence type="ECO:0000256" key="12">
    <source>
        <dbReference type="ARBA" id="ARBA00022989"/>
    </source>
</evidence>
<comment type="cofactor">
    <cofactor evidence="1">
        <name>Mg(2+)</name>
        <dbReference type="ChEBI" id="CHEBI:18420"/>
    </cofactor>
</comment>
<evidence type="ECO:0000256" key="11">
    <source>
        <dbReference type="ARBA" id="ARBA00022927"/>
    </source>
</evidence>
<evidence type="ECO:0000256" key="7">
    <source>
        <dbReference type="ARBA" id="ARBA00022723"/>
    </source>
</evidence>
<comment type="subcellular location">
    <subcellularLocation>
        <location evidence="2">Membrane</location>
        <topology evidence="2">Single-pass membrane protein</topology>
    </subcellularLocation>
    <subcellularLocation>
        <location evidence="14">Plastid</location>
        <location evidence="14">Chloroplast outer membrane</location>
    </subcellularLocation>
</comment>
<keyword evidence="11" id="KW-0653">Protein transport</keyword>
<dbReference type="Pfam" id="PF01926">
    <property type="entry name" value="MMR_HSR1"/>
    <property type="match status" value="1"/>
</dbReference>
<evidence type="ECO:0000256" key="14">
    <source>
        <dbReference type="ARBA" id="ARBA00024013"/>
    </source>
</evidence>
<dbReference type="InterPro" id="IPR027417">
    <property type="entry name" value="P-loop_NTPase"/>
</dbReference>
<dbReference type="Proteomes" id="UP000700596">
    <property type="component" value="Unassembled WGS sequence"/>
</dbReference>
<keyword evidence="18" id="KW-1185">Reference proteome</keyword>
<evidence type="ECO:0000256" key="15">
    <source>
        <dbReference type="SAM" id="MobiDB-lite"/>
    </source>
</evidence>